<protein>
    <submittedName>
        <fullName evidence="2">Glyoxylase, beta-lactamase superfamily II</fullName>
    </submittedName>
</protein>
<keyword evidence="3" id="KW-1185">Reference proteome</keyword>
<accession>A0A1G6IS45</accession>
<dbReference type="STRING" id="28234.SAMN04488588_0464"/>
<dbReference type="EMBL" id="FMYV01000001">
    <property type="protein sequence ID" value="SDC09250.1"/>
    <property type="molecule type" value="Genomic_DNA"/>
</dbReference>
<dbReference type="InterPro" id="IPR001279">
    <property type="entry name" value="Metallo-B-lactamas"/>
</dbReference>
<proteinExistence type="predicted"/>
<dbReference type="SUPFAM" id="SSF56281">
    <property type="entry name" value="Metallo-hydrolase/oxidoreductase"/>
    <property type="match status" value="1"/>
</dbReference>
<dbReference type="SMART" id="SM00849">
    <property type="entry name" value="Lactamase_B"/>
    <property type="match status" value="1"/>
</dbReference>
<organism evidence="2 3">
    <name type="scientific">Geotoga petraea</name>
    <dbReference type="NCBI Taxonomy" id="28234"/>
    <lineage>
        <taxon>Bacteria</taxon>
        <taxon>Thermotogati</taxon>
        <taxon>Thermotogota</taxon>
        <taxon>Thermotogae</taxon>
        <taxon>Petrotogales</taxon>
        <taxon>Petrotogaceae</taxon>
        <taxon>Geotoga</taxon>
    </lineage>
</organism>
<dbReference type="InterPro" id="IPR050855">
    <property type="entry name" value="NDM-1-like"/>
</dbReference>
<dbReference type="InterPro" id="IPR036866">
    <property type="entry name" value="RibonucZ/Hydroxyglut_hydro"/>
</dbReference>
<evidence type="ECO:0000259" key="1">
    <source>
        <dbReference type="SMART" id="SM00849"/>
    </source>
</evidence>
<dbReference type="Proteomes" id="UP000199322">
    <property type="component" value="Unassembled WGS sequence"/>
</dbReference>
<dbReference type="PANTHER" id="PTHR42951:SF18">
    <property type="entry name" value="METALLO-HYDROLASE MJ0296-RELATED"/>
    <property type="match status" value="1"/>
</dbReference>
<dbReference type="Gene3D" id="3.60.15.10">
    <property type="entry name" value="Ribonuclease Z/Hydroxyacylglutathione hydrolase-like"/>
    <property type="match status" value="1"/>
</dbReference>
<name>A0A1G6IS45_9BACT</name>
<sequence>MKVTEIGSRGLMFDFEDGETTLGQTIVYLIKGEKYFFLCDTQTGSKPMSLVKDYIEEELKNKQLIIFNSHYHWDHIWGNDFFEDSIIVSHSKARDNMIENAEKELKENSKFVEGKIKIKYPDITFDKKLSFEDEGVEFIYAPGHTSGHAICYDKKEKIVFVGDLVEEPIPMLLDKDLDAFRNSLEYILTMNANTYVTTHSYIASEEMVNVNLQYVKAVIDNKKTPEKILKNYPDIETLDKFNRNNVMILKYENILKNSNNNFDGDRFREELYKEMKIDKSKYDSTVEMIASIDKDKLEKKLKEKV</sequence>
<reference evidence="2 3" key="1">
    <citation type="submission" date="2016-10" db="EMBL/GenBank/DDBJ databases">
        <authorList>
            <person name="de Groot N.N."/>
        </authorList>
    </citation>
    <scope>NUCLEOTIDE SEQUENCE [LARGE SCALE GENOMIC DNA]</scope>
    <source>
        <strain evidence="2 3">WG14</strain>
    </source>
</reference>
<dbReference type="RefSeq" id="WP_176759814.1">
    <property type="nucleotide sequence ID" value="NZ_FMYV01000001.1"/>
</dbReference>
<dbReference type="Pfam" id="PF00753">
    <property type="entry name" value="Lactamase_B"/>
    <property type="match status" value="1"/>
</dbReference>
<evidence type="ECO:0000313" key="3">
    <source>
        <dbReference type="Proteomes" id="UP000199322"/>
    </source>
</evidence>
<feature type="domain" description="Metallo-beta-lactamase" evidence="1">
    <location>
        <begin position="24"/>
        <end position="199"/>
    </location>
</feature>
<gene>
    <name evidence="2" type="ORF">SAMN04488588_0464</name>
</gene>
<evidence type="ECO:0000313" key="2">
    <source>
        <dbReference type="EMBL" id="SDC09250.1"/>
    </source>
</evidence>
<dbReference type="PANTHER" id="PTHR42951">
    <property type="entry name" value="METALLO-BETA-LACTAMASE DOMAIN-CONTAINING"/>
    <property type="match status" value="1"/>
</dbReference>
<dbReference type="AlphaFoldDB" id="A0A1G6IS45"/>